<proteinExistence type="predicted"/>
<dbReference type="AlphaFoldDB" id="A0A1V2ZVQ1"/>
<dbReference type="CDD" id="cd07043">
    <property type="entry name" value="STAS_anti-anti-sigma_factors"/>
    <property type="match status" value="1"/>
</dbReference>
<evidence type="ECO:0000259" key="1">
    <source>
        <dbReference type="Pfam" id="PF13466"/>
    </source>
</evidence>
<dbReference type="RefSeq" id="WP_018947398.1">
    <property type="nucleotide sequence ID" value="NZ_MUZR01000058.1"/>
</dbReference>
<protein>
    <submittedName>
        <fullName evidence="2">Anti-anti-sigma factor</fullName>
    </submittedName>
</protein>
<dbReference type="SUPFAM" id="SSF52091">
    <property type="entry name" value="SpoIIaa-like"/>
    <property type="match status" value="1"/>
</dbReference>
<dbReference type="OrthoDB" id="5297990at2"/>
<dbReference type="Proteomes" id="UP000189177">
    <property type="component" value="Unassembled WGS sequence"/>
</dbReference>
<dbReference type="InterPro" id="IPR036513">
    <property type="entry name" value="STAS_dom_sf"/>
</dbReference>
<name>A0A1V2ZVQ1_9GAMM</name>
<gene>
    <name evidence="2" type="ORF">B1A74_12410</name>
</gene>
<keyword evidence="3" id="KW-1185">Reference proteome</keyword>
<accession>A0A1V2ZVQ1</accession>
<dbReference type="InterPro" id="IPR058548">
    <property type="entry name" value="MlaB-like_STAS"/>
</dbReference>
<dbReference type="Pfam" id="PF13466">
    <property type="entry name" value="STAS_2"/>
    <property type="match status" value="1"/>
</dbReference>
<comment type="caution">
    <text evidence="2">The sequence shown here is derived from an EMBL/GenBank/DDBJ whole genome shotgun (WGS) entry which is preliminary data.</text>
</comment>
<feature type="domain" description="MlaB-like STAS" evidence="1">
    <location>
        <begin position="13"/>
        <end position="92"/>
    </location>
</feature>
<sequence length="110" mass="12041">MSDARITADDAGLVLRGHLTFVTVPGLERQVRPLWQGLPEHARVALGDTGRIDSAGLAFLVTLWRQARHRGHFLVFEPVPARLEPLLELYDLRGVISESAAKAADPPGCH</sequence>
<evidence type="ECO:0000313" key="2">
    <source>
        <dbReference type="EMBL" id="OOC09200.1"/>
    </source>
</evidence>
<organism evidence="2 3">
    <name type="scientific">Thioalkalivibrio halophilus</name>
    <dbReference type="NCBI Taxonomy" id="252474"/>
    <lineage>
        <taxon>Bacteria</taxon>
        <taxon>Pseudomonadati</taxon>
        <taxon>Pseudomonadota</taxon>
        <taxon>Gammaproteobacteria</taxon>
        <taxon>Chromatiales</taxon>
        <taxon>Ectothiorhodospiraceae</taxon>
        <taxon>Thioalkalivibrio</taxon>
    </lineage>
</organism>
<reference evidence="2 3" key="1">
    <citation type="submission" date="2017-02" db="EMBL/GenBank/DDBJ databases">
        <title>Genomic diversity within the haloalkaliphilic genus Thioalkalivibrio.</title>
        <authorList>
            <person name="Ahn A.-C."/>
            <person name="Meier-Kolthoff J."/>
            <person name="Overmars L."/>
            <person name="Richter M."/>
            <person name="Woyke T."/>
            <person name="Sorokin D.Y."/>
            <person name="Muyzer G."/>
        </authorList>
    </citation>
    <scope>NUCLEOTIDE SEQUENCE [LARGE SCALE GENOMIC DNA]</scope>
    <source>
        <strain evidence="2 3">HL17</strain>
    </source>
</reference>
<dbReference type="EMBL" id="MUZR01000058">
    <property type="protein sequence ID" value="OOC09200.1"/>
    <property type="molecule type" value="Genomic_DNA"/>
</dbReference>
<dbReference type="Gene3D" id="3.30.750.24">
    <property type="entry name" value="STAS domain"/>
    <property type="match status" value="1"/>
</dbReference>
<evidence type="ECO:0000313" key="3">
    <source>
        <dbReference type="Proteomes" id="UP000189177"/>
    </source>
</evidence>
<dbReference type="STRING" id="252474.B1A74_12410"/>